<feature type="domain" description="C2H2-type" evidence="6">
    <location>
        <begin position="200"/>
        <end position="227"/>
    </location>
</feature>
<dbReference type="GO" id="GO:0008270">
    <property type="term" value="F:zinc ion binding"/>
    <property type="evidence" value="ECO:0007669"/>
    <property type="project" value="UniProtKB-KW"/>
</dbReference>
<accession>A0A9N9MGK6</accession>
<dbReference type="InterPro" id="IPR013087">
    <property type="entry name" value="Znf_C2H2_type"/>
</dbReference>
<dbReference type="AlphaFoldDB" id="A0A9N9MGK6"/>
<dbReference type="PANTHER" id="PTHR24379:SF121">
    <property type="entry name" value="C2H2-TYPE DOMAIN-CONTAINING PROTEIN"/>
    <property type="match status" value="1"/>
</dbReference>
<dbReference type="PANTHER" id="PTHR24379">
    <property type="entry name" value="KRAB AND ZINC FINGER DOMAIN-CONTAINING"/>
    <property type="match status" value="1"/>
</dbReference>
<dbReference type="OrthoDB" id="6814312at2759"/>
<keyword evidence="3 5" id="KW-0863">Zinc-finger</keyword>
<feature type="domain" description="C2H2-type" evidence="6">
    <location>
        <begin position="131"/>
        <end position="158"/>
    </location>
</feature>
<proteinExistence type="predicted"/>
<dbReference type="Gene3D" id="3.30.160.60">
    <property type="entry name" value="Classic Zinc Finger"/>
    <property type="match status" value="4"/>
</dbReference>
<dbReference type="PROSITE" id="PS50157">
    <property type="entry name" value="ZINC_FINGER_C2H2_2"/>
    <property type="match status" value="5"/>
</dbReference>
<dbReference type="SUPFAM" id="SSF57667">
    <property type="entry name" value="beta-beta-alpha zinc fingers"/>
    <property type="match status" value="4"/>
</dbReference>
<evidence type="ECO:0000256" key="5">
    <source>
        <dbReference type="PROSITE-ProRule" id="PRU00042"/>
    </source>
</evidence>
<reference evidence="7" key="1">
    <citation type="submission" date="2022-01" db="EMBL/GenBank/DDBJ databases">
        <authorList>
            <person name="King R."/>
        </authorList>
    </citation>
    <scope>NUCLEOTIDE SEQUENCE</scope>
</reference>
<keyword evidence="8" id="KW-1185">Reference proteome</keyword>
<protein>
    <recommendedName>
        <fullName evidence="6">C2H2-type domain-containing protein</fullName>
    </recommendedName>
</protein>
<feature type="domain" description="C2H2-type" evidence="6">
    <location>
        <begin position="103"/>
        <end position="130"/>
    </location>
</feature>
<dbReference type="EMBL" id="OU892288">
    <property type="protein sequence ID" value="CAG9762708.1"/>
    <property type="molecule type" value="Genomic_DNA"/>
</dbReference>
<feature type="domain" description="C2H2-type" evidence="6">
    <location>
        <begin position="159"/>
        <end position="186"/>
    </location>
</feature>
<name>A0A9N9MGK6_9CUCU</name>
<dbReference type="PROSITE" id="PS00028">
    <property type="entry name" value="ZINC_FINGER_C2H2_1"/>
    <property type="match status" value="5"/>
</dbReference>
<gene>
    <name evidence="7" type="ORF">CEUTPL_LOCUS3383</name>
</gene>
<evidence type="ECO:0000256" key="2">
    <source>
        <dbReference type="ARBA" id="ARBA00022737"/>
    </source>
</evidence>
<evidence type="ECO:0000259" key="6">
    <source>
        <dbReference type="PROSITE" id="PS50157"/>
    </source>
</evidence>
<evidence type="ECO:0000256" key="4">
    <source>
        <dbReference type="ARBA" id="ARBA00022833"/>
    </source>
</evidence>
<feature type="domain" description="C2H2-type" evidence="6">
    <location>
        <begin position="255"/>
        <end position="277"/>
    </location>
</feature>
<evidence type="ECO:0000256" key="1">
    <source>
        <dbReference type="ARBA" id="ARBA00022723"/>
    </source>
</evidence>
<evidence type="ECO:0000256" key="3">
    <source>
        <dbReference type="ARBA" id="ARBA00022771"/>
    </source>
</evidence>
<dbReference type="Pfam" id="PF00096">
    <property type="entry name" value="zf-C2H2"/>
    <property type="match status" value="2"/>
</dbReference>
<keyword evidence="4" id="KW-0862">Zinc</keyword>
<dbReference type="Proteomes" id="UP001152799">
    <property type="component" value="Chromosome 12"/>
</dbReference>
<dbReference type="InterPro" id="IPR036236">
    <property type="entry name" value="Znf_C2H2_sf"/>
</dbReference>
<evidence type="ECO:0000313" key="8">
    <source>
        <dbReference type="Proteomes" id="UP001152799"/>
    </source>
</evidence>
<keyword evidence="1" id="KW-0479">Metal-binding</keyword>
<evidence type="ECO:0000313" key="7">
    <source>
        <dbReference type="EMBL" id="CAG9762708.1"/>
    </source>
</evidence>
<dbReference type="SMART" id="SM00355">
    <property type="entry name" value="ZnF_C2H2"/>
    <property type="match status" value="6"/>
</dbReference>
<sequence>MDIKTEIDVEEDVCSQNISDEKFTNKTQYFKTDVKLEKYFNEVSIPSDSTVVTENIILNFEEIILPHLKKEIKQEFEQLDSLKPDPDVVLIKDDPENINFEKFQCNFCQRKFEYNCRLKSHLITHSSERPFECDFCLAKFKRRGELNMHLITHSEKFGFECGTCNRKFIQERNIKRHLFLHPDHKMYHPPNNYLTSNNYFQCHICYYKFKKMRGLKRHMHSHNVRNIKCDFCDLKFKRKQDLKWHLVGHADKCDFECHICHRKFKRKLNLSSHLEIHDTISNAFAKQSFGMLSKTFTNNTKLL</sequence>
<organism evidence="7 8">
    <name type="scientific">Ceutorhynchus assimilis</name>
    <name type="common">cabbage seed weevil</name>
    <dbReference type="NCBI Taxonomy" id="467358"/>
    <lineage>
        <taxon>Eukaryota</taxon>
        <taxon>Metazoa</taxon>
        <taxon>Ecdysozoa</taxon>
        <taxon>Arthropoda</taxon>
        <taxon>Hexapoda</taxon>
        <taxon>Insecta</taxon>
        <taxon>Pterygota</taxon>
        <taxon>Neoptera</taxon>
        <taxon>Endopterygota</taxon>
        <taxon>Coleoptera</taxon>
        <taxon>Polyphaga</taxon>
        <taxon>Cucujiformia</taxon>
        <taxon>Curculionidae</taxon>
        <taxon>Ceutorhynchinae</taxon>
        <taxon>Ceutorhynchus</taxon>
    </lineage>
</organism>
<keyword evidence="2" id="KW-0677">Repeat</keyword>